<dbReference type="HOGENOM" id="CLU_114531_4_1_6"/>
<evidence type="ECO:0000313" key="1">
    <source>
        <dbReference type="EMBL" id="KGE52874.1"/>
    </source>
</evidence>
<accession>A0A098Q0G9</accession>
<dbReference type="Gene3D" id="1.20.1260.10">
    <property type="match status" value="1"/>
</dbReference>
<comment type="caution">
    <text evidence="1">The sequence shown here is derived from an EMBL/GenBank/DDBJ whole genome shotgun (WGS) entry which is preliminary data.</text>
</comment>
<dbReference type="EMBL" id="JPHD02000051">
    <property type="protein sequence ID" value="KGE52874.1"/>
    <property type="molecule type" value="Genomic_DNA"/>
</dbReference>
<dbReference type="NCBIfam" id="TIGR02284">
    <property type="entry name" value="PA2169 family four-helix-bundle protein"/>
    <property type="match status" value="1"/>
</dbReference>
<dbReference type="InterPro" id="IPR011971">
    <property type="entry name" value="CHP02284"/>
</dbReference>
<dbReference type="AlphaFoldDB" id="A0A098Q0G9"/>
<sequence>MSIQSKTEHSLNDLIAISRDGKDFYEEAAAKVGDAELATLFRRIAGVKTDIVSSLSSVVTAAGGTPERHGTMVGNMQQFYGKVRATLGDTKYGYVAELEESEDRLLKAFDETIADQDTPAAAREAALRLLPEVRACHDVMRNRKHAMKSAA</sequence>
<dbReference type="GeneID" id="58002260"/>
<dbReference type="Pfam" id="PF09537">
    <property type="entry name" value="DUF2383"/>
    <property type="match status" value="1"/>
</dbReference>
<dbReference type="Proteomes" id="UP000028012">
    <property type="component" value="Unassembled WGS sequence"/>
</dbReference>
<proteinExistence type="predicted"/>
<dbReference type="eggNOG" id="ENOG5033GC3">
    <property type="taxonomic scope" value="Bacteria"/>
</dbReference>
<name>A0A098Q0G9_9XANT</name>
<dbReference type="RefSeq" id="WP_042821715.1">
    <property type="nucleotide sequence ID" value="NZ_CP053649.1"/>
</dbReference>
<dbReference type="STRING" id="325777.GW15_0206035"/>
<dbReference type="InterPro" id="IPR019052">
    <property type="entry name" value="DUF2383"/>
</dbReference>
<protein>
    <submittedName>
        <fullName evidence="1">Uncharacterized protein</fullName>
    </submittedName>
</protein>
<reference evidence="1 2" key="1">
    <citation type="submission" date="2014-09" db="EMBL/GenBank/DDBJ databases">
        <title>A draft genome sequence for Xanthomonas axonopodis pv. vasculorum NCPPB 900.</title>
        <authorList>
            <person name="Harrison J."/>
            <person name="Studholme D.J."/>
        </authorList>
    </citation>
    <scope>NUCLEOTIDE SEQUENCE [LARGE SCALE GENOMIC DNA]</scope>
    <source>
        <strain evidence="1 2">NCPPB 900</strain>
    </source>
</reference>
<dbReference type="InterPro" id="IPR012347">
    <property type="entry name" value="Ferritin-like"/>
</dbReference>
<evidence type="ECO:0000313" key="2">
    <source>
        <dbReference type="Proteomes" id="UP000028012"/>
    </source>
</evidence>
<organism evidence="1 2">
    <name type="scientific">Xanthomonas axonopodis pv. vasculorum</name>
    <dbReference type="NCBI Taxonomy" id="325777"/>
    <lineage>
        <taxon>Bacteria</taxon>
        <taxon>Pseudomonadati</taxon>
        <taxon>Pseudomonadota</taxon>
        <taxon>Gammaproteobacteria</taxon>
        <taxon>Lysobacterales</taxon>
        <taxon>Lysobacteraceae</taxon>
        <taxon>Xanthomonas</taxon>
    </lineage>
</organism>
<gene>
    <name evidence="1" type="ORF">GW15_0206035</name>
</gene>